<dbReference type="SMART" id="SM00847">
    <property type="entry name" value="HA2"/>
    <property type="match status" value="1"/>
</dbReference>
<evidence type="ECO:0000256" key="2">
    <source>
        <dbReference type="ARBA" id="ARBA00022801"/>
    </source>
</evidence>
<dbReference type="SMART" id="SM00490">
    <property type="entry name" value="HELICc"/>
    <property type="match status" value="1"/>
</dbReference>
<keyword evidence="3 8" id="KW-0347">Helicase</keyword>
<evidence type="ECO:0000259" key="7">
    <source>
        <dbReference type="PROSITE" id="PS51194"/>
    </source>
</evidence>
<sequence length="816" mass="86024">MSLPVTAILPELAALLKDNRPVALVAPPGAGKTTAIAPALLGEPWALGGTLILLSPRRLAARAAAERMAELAGEPVGQTIGYQTRMDSRVSAATRIIVMTEGIFTRRLVADPELAGVAGVLFDEVHERSLESDLALALTLDARAALRPDLRLLLMSATLDGAAYEAIVPDLARLESQGRMFPVVLRHVGRDAGLRIEDAMAAAVRAAIADEPGSVLAFLPGAAEIERTAERLEGRLPGDVDLHRLYGAREGSDQRAAIAPPPPGRRKVVLATSIAETSITIDGVRVVIDSGLSRRPRLDRAVGLARLVTERASQAAVTQRAGRAGRTAPGVAVRLWEAAETAGRPRFDPPEILESDLAGLLLETARWGVRDPAQLSWLDLPPVAAISDARNRLENIGVLDADGRPTPHGEAVAALPLPPALGHMLILAGQRGWGRQAALLAVLLGERGLGGRSLDADDRLRRWGQERGQRADAGRRLAARWARSAGGGADTDPPADLVGRLLALAFPDRVARRRGAAHLMANGRAVSVPTDDALARAEWIVVADAAGAAAGTRLLLGAAIEAASVEAMLGERIETRPHFGFDVASGSVIAESTRRLGAITLARQPLARPDAVAVQAALLGGVRAHGLGLLAWGEASLGLRARAAFAAGAGLDVPALDDSGLLEALDDWLALLLHGQRRLASIADQALATALQTLLGWEATQALDRFAPRQFETPAGSQHAIDYAAEGGPAVNVRVQALFGLSRHPMLGNGRVPLTLRLTSPAGRPIQVTRDLPGFWAGSWADVRRDLRGRYPRHPWPENPATAPPTLRAKRPGEAG</sequence>
<dbReference type="SUPFAM" id="SSF52540">
    <property type="entry name" value="P-loop containing nucleoside triphosphate hydrolases"/>
    <property type="match status" value="1"/>
</dbReference>
<evidence type="ECO:0000256" key="4">
    <source>
        <dbReference type="ARBA" id="ARBA00022840"/>
    </source>
</evidence>
<dbReference type="Pfam" id="PF00271">
    <property type="entry name" value="Helicase_C"/>
    <property type="match status" value="1"/>
</dbReference>
<dbReference type="CDD" id="cd18791">
    <property type="entry name" value="SF2_C_RHA"/>
    <property type="match status" value="1"/>
</dbReference>
<comment type="caution">
    <text evidence="8">The sequence shown here is derived from an EMBL/GenBank/DDBJ whole genome shotgun (WGS) entry which is preliminary data.</text>
</comment>
<evidence type="ECO:0000256" key="3">
    <source>
        <dbReference type="ARBA" id="ARBA00022806"/>
    </source>
</evidence>
<dbReference type="EMBL" id="JACIIV010000017">
    <property type="protein sequence ID" value="MBB6228287.1"/>
    <property type="molecule type" value="Genomic_DNA"/>
</dbReference>
<dbReference type="InterPro" id="IPR011545">
    <property type="entry name" value="DEAD/DEAH_box_helicase_dom"/>
</dbReference>
<dbReference type="InterPro" id="IPR013689">
    <property type="entry name" value="RNA_helicase_ATP-dep_HrpB_C"/>
</dbReference>
<dbReference type="PIRSF" id="PIRSF005496">
    <property type="entry name" value="ATP_hel_hrpB"/>
    <property type="match status" value="1"/>
</dbReference>
<dbReference type="PROSITE" id="PS51194">
    <property type="entry name" value="HELICASE_CTER"/>
    <property type="match status" value="1"/>
</dbReference>
<gene>
    <name evidence="8" type="ORF">FHS79_002472</name>
</gene>
<accession>A0A841L6Q2</accession>
<dbReference type="Gene3D" id="1.20.120.1080">
    <property type="match status" value="1"/>
</dbReference>
<organism evidence="8 9">
    <name type="scientific">Polymorphobacter multimanifer</name>
    <dbReference type="NCBI Taxonomy" id="1070431"/>
    <lineage>
        <taxon>Bacteria</taxon>
        <taxon>Pseudomonadati</taxon>
        <taxon>Pseudomonadota</taxon>
        <taxon>Alphaproteobacteria</taxon>
        <taxon>Sphingomonadales</taxon>
        <taxon>Sphingosinicellaceae</taxon>
        <taxon>Polymorphobacter</taxon>
    </lineage>
</organism>
<dbReference type="Gene3D" id="3.40.50.300">
    <property type="entry name" value="P-loop containing nucleotide triphosphate hydrolases"/>
    <property type="match status" value="2"/>
</dbReference>
<protein>
    <submittedName>
        <fullName evidence="8">ATP-dependent helicase HrpB</fullName>
        <ecNumber evidence="8">3.6.4.13</ecNumber>
    </submittedName>
</protein>
<dbReference type="PANTHER" id="PTHR43519:SF1">
    <property type="entry name" value="ATP-DEPENDENT RNA HELICASE HRPB"/>
    <property type="match status" value="1"/>
</dbReference>
<proteinExistence type="predicted"/>
<evidence type="ECO:0000313" key="9">
    <source>
        <dbReference type="Proteomes" id="UP000538147"/>
    </source>
</evidence>
<keyword evidence="2 8" id="KW-0378">Hydrolase</keyword>
<dbReference type="GO" id="GO:0016787">
    <property type="term" value="F:hydrolase activity"/>
    <property type="evidence" value="ECO:0007669"/>
    <property type="project" value="UniProtKB-KW"/>
</dbReference>
<dbReference type="RefSeq" id="WP_184200352.1">
    <property type="nucleotide sequence ID" value="NZ_JACIIV010000017.1"/>
</dbReference>
<name>A0A841L6Q2_9SPHN</name>
<dbReference type="InterPro" id="IPR001650">
    <property type="entry name" value="Helicase_C-like"/>
</dbReference>
<keyword evidence="4" id="KW-0067">ATP-binding</keyword>
<dbReference type="GO" id="GO:0005524">
    <property type="term" value="F:ATP binding"/>
    <property type="evidence" value="ECO:0007669"/>
    <property type="project" value="UniProtKB-KW"/>
</dbReference>
<dbReference type="InterPro" id="IPR010225">
    <property type="entry name" value="HrpB"/>
</dbReference>
<dbReference type="AlphaFoldDB" id="A0A841L6Q2"/>
<dbReference type="SMART" id="SM00487">
    <property type="entry name" value="DEXDc"/>
    <property type="match status" value="1"/>
</dbReference>
<dbReference type="InterPro" id="IPR002464">
    <property type="entry name" value="DNA/RNA_helicase_DEAH_CS"/>
</dbReference>
<evidence type="ECO:0000259" key="6">
    <source>
        <dbReference type="PROSITE" id="PS51192"/>
    </source>
</evidence>
<feature type="region of interest" description="Disordered" evidence="5">
    <location>
        <begin position="791"/>
        <end position="816"/>
    </location>
</feature>
<dbReference type="EC" id="3.6.4.13" evidence="8"/>
<dbReference type="PANTHER" id="PTHR43519">
    <property type="entry name" value="ATP-DEPENDENT RNA HELICASE HRPB"/>
    <property type="match status" value="1"/>
</dbReference>
<dbReference type="InterPro" id="IPR014001">
    <property type="entry name" value="Helicase_ATP-bd"/>
</dbReference>
<dbReference type="PROSITE" id="PS00690">
    <property type="entry name" value="DEAH_ATP_HELICASE"/>
    <property type="match status" value="1"/>
</dbReference>
<dbReference type="Proteomes" id="UP000538147">
    <property type="component" value="Unassembled WGS sequence"/>
</dbReference>
<dbReference type="NCBIfam" id="TIGR01970">
    <property type="entry name" value="DEAH_box_HrpB"/>
    <property type="match status" value="1"/>
</dbReference>
<dbReference type="PROSITE" id="PS51192">
    <property type="entry name" value="HELICASE_ATP_BIND_1"/>
    <property type="match status" value="1"/>
</dbReference>
<feature type="domain" description="Helicase ATP-binding" evidence="6">
    <location>
        <begin position="13"/>
        <end position="177"/>
    </location>
</feature>
<dbReference type="Pfam" id="PF00270">
    <property type="entry name" value="DEAD"/>
    <property type="match status" value="1"/>
</dbReference>
<evidence type="ECO:0000256" key="5">
    <source>
        <dbReference type="SAM" id="MobiDB-lite"/>
    </source>
</evidence>
<keyword evidence="9" id="KW-1185">Reference proteome</keyword>
<dbReference type="InterPro" id="IPR007502">
    <property type="entry name" value="Helicase-assoc_dom"/>
</dbReference>
<dbReference type="Pfam" id="PF08482">
    <property type="entry name" value="HrpB_C"/>
    <property type="match status" value="1"/>
</dbReference>
<keyword evidence="1" id="KW-0547">Nucleotide-binding</keyword>
<evidence type="ECO:0000313" key="8">
    <source>
        <dbReference type="EMBL" id="MBB6228287.1"/>
    </source>
</evidence>
<dbReference type="GO" id="GO:0003676">
    <property type="term" value="F:nucleic acid binding"/>
    <property type="evidence" value="ECO:0007669"/>
    <property type="project" value="InterPro"/>
</dbReference>
<evidence type="ECO:0000256" key="1">
    <source>
        <dbReference type="ARBA" id="ARBA00022741"/>
    </source>
</evidence>
<reference evidence="8 9" key="1">
    <citation type="submission" date="2020-08" db="EMBL/GenBank/DDBJ databases">
        <title>Genomic Encyclopedia of Type Strains, Phase IV (KMG-IV): sequencing the most valuable type-strain genomes for metagenomic binning, comparative biology and taxonomic classification.</title>
        <authorList>
            <person name="Goeker M."/>
        </authorList>
    </citation>
    <scope>NUCLEOTIDE SEQUENCE [LARGE SCALE GENOMIC DNA]</scope>
    <source>
        <strain evidence="8 9">DSM 102189</strain>
    </source>
</reference>
<feature type="domain" description="Helicase C-terminal" evidence="7">
    <location>
        <begin position="203"/>
        <end position="368"/>
    </location>
</feature>
<dbReference type="InterPro" id="IPR027417">
    <property type="entry name" value="P-loop_NTPase"/>
</dbReference>
<dbReference type="GO" id="GO:0003724">
    <property type="term" value="F:RNA helicase activity"/>
    <property type="evidence" value="ECO:0007669"/>
    <property type="project" value="UniProtKB-EC"/>
</dbReference>